<comment type="caution">
    <text evidence="4">The sequence shown here is derived from an EMBL/GenBank/DDBJ whole genome shotgun (WGS) entry which is preliminary data.</text>
</comment>
<dbReference type="InterPro" id="IPR004365">
    <property type="entry name" value="NA-bd_OB_tRNA"/>
</dbReference>
<dbReference type="GO" id="GO:0051082">
    <property type="term" value="F:unfolded protein binding"/>
    <property type="evidence" value="ECO:0007669"/>
    <property type="project" value="InterPro"/>
</dbReference>
<evidence type="ECO:0000259" key="3">
    <source>
        <dbReference type="PROSITE" id="PS51188"/>
    </source>
</evidence>
<dbReference type="PANTHER" id="PTHR30255:SF2">
    <property type="entry name" value="SINGLE-STRANDED-DNA-SPECIFIC EXONUCLEASE RECJ"/>
    <property type="match status" value="1"/>
</dbReference>
<dbReference type="Pfam" id="PF00575">
    <property type="entry name" value="S1"/>
    <property type="match status" value="1"/>
</dbReference>
<dbReference type="InterPro" id="IPR036410">
    <property type="entry name" value="HSP_DnaJ_Cys-rich_dom_sf"/>
</dbReference>
<dbReference type="CDD" id="cd04487">
    <property type="entry name" value="RecJ_OBF2_like"/>
    <property type="match status" value="1"/>
</dbReference>
<sequence>MNCTRCNGRGYVEIEKECEICGGSGRAKSFDPKITAELSDEQIKMFMNGVCGVCRGTGRVKIVDVCKECKGTGKAGRCKICGERVVGDHELCSRCRRQPHAYRLKNSCGIEDVRINRVYIGTVSAVTDIGVFVNLNKRLRGLIHRKNMGNSRFSENEEILVQVSGIGLSGEIDLKPVKMEDYRIVEVSKEVERVEISELVRYTGKMVEVRGLVTHIKVTGGPTIFTLLDGKASIQAAAFEGGERAYPEVAVDDVVRVTGIVKKRDTKVQIEILEMEKLLGEEAYEIRKRVEAEIEKACEPDFKGFLIRSEVLEALKDDMLSVAKELKKAIYQSRPVIIRHHWDADGTCGGVALERALIDLVERVHSDSEAKYYLIKRRVSRAPFYELEDVVRDLDESLEDMERYGDKIPLVVLVDNGSGLEDLPAVKQLLIFGADVITIDHHYPDKEIDSYLLYHVNPYRVGGDSNYTSGVLCVEIARMISDLDMKHLAAISVVGDRAEGEVEKYIELSGKSREELADIALAVEYEGFYLRFRSASQIMHEILGFGRQDRQAKMVRILSDYAKEAIEEQVRTAMDGVKVQILPNGIALAALDVENYAKKFVFPPPGKLTGEVHDRLKQKYDRIVTIGYGPDFAVIRSEGVELDIPRIVRELREEINAGVDGGGHLVVGSVKFIQAKRKDVLARLAAKISNLT</sequence>
<dbReference type="GO" id="GO:0003676">
    <property type="term" value="F:nucleic acid binding"/>
    <property type="evidence" value="ECO:0007669"/>
    <property type="project" value="InterPro"/>
</dbReference>
<dbReference type="Pfam" id="PF01336">
    <property type="entry name" value="tRNA_anti-codon"/>
    <property type="match status" value="1"/>
</dbReference>
<dbReference type="InterPro" id="IPR001305">
    <property type="entry name" value="HSP_DnaJ_Cys-rich_dom"/>
</dbReference>
<protein>
    <submittedName>
        <fullName evidence="4">S1 RNA-binding domain-containing protein</fullName>
    </submittedName>
</protein>
<dbReference type="SUPFAM" id="SSF64182">
    <property type="entry name" value="DHH phosphoesterases"/>
    <property type="match status" value="1"/>
</dbReference>
<keyword evidence="1" id="KW-0862">Zinc</keyword>
<dbReference type="CDD" id="cd10719">
    <property type="entry name" value="DnaJ_zf"/>
    <property type="match status" value="1"/>
</dbReference>
<proteinExistence type="predicted"/>
<dbReference type="PANTHER" id="PTHR30255">
    <property type="entry name" value="SINGLE-STRANDED-DNA-SPECIFIC EXONUCLEASE RECJ"/>
    <property type="match status" value="1"/>
</dbReference>
<feature type="zinc finger region" description="CR-type" evidence="1">
    <location>
        <begin position="1"/>
        <end position="78"/>
    </location>
</feature>
<dbReference type="Pfam" id="PF01368">
    <property type="entry name" value="DHH"/>
    <property type="match status" value="1"/>
</dbReference>
<dbReference type="PROSITE" id="PS50126">
    <property type="entry name" value="S1"/>
    <property type="match status" value="1"/>
</dbReference>
<organism evidence="4">
    <name type="scientific">Archaeoglobus fulgidus</name>
    <dbReference type="NCBI Taxonomy" id="2234"/>
    <lineage>
        <taxon>Archaea</taxon>
        <taxon>Methanobacteriati</taxon>
        <taxon>Methanobacteriota</taxon>
        <taxon>Archaeoglobi</taxon>
        <taxon>Archaeoglobales</taxon>
        <taxon>Archaeoglobaceae</taxon>
        <taxon>Archaeoglobus</taxon>
    </lineage>
</organism>
<dbReference type="Gene3D" id="2.10.230.10">
    <property type="entry name" value="Heat shock protein DnaJ, cysteine-rich domain"/>
    <property type="match status" value="1"/>
</dbReference>
<evidence type="ECO:0000256" key="1">
    <source>
        <dbReference type="PROSITE-ProRule" id="PRU00546"/>
    </source>
</evidence>
<dbReference type="Gene3D" id="3.90.1640.30">
    <property type="match status" value="1"/>
</dbReference>
<dbReference type="SUPFAM" id="SSF50249">
    <property type="entry name" value="Nucleic acid-binding proteins"/>
    <property type="match status" value="2"/>
</dbReference>
<accession>A0A7C3R9W7</accession>
<dbReference type="AlphaFoldDB" id="A0A7C3R9W7"/>
<dbReference type="EMBL" id="DTLB01000042">
    <property type="protein sequence ID" value="HFW32742.1"/>
    <property type="molecule type" value="Genomic_DNA"/>
</dbReference>
<keyword evidence="1" id="KW-0863">Zinc-finger</keyword>
<dbReference type="GO" id="GO:0031072">
    <property type="term" value="F:heat shock protein binding"/>
    <property type="evidence" value="ECO:0007669"/>
    <property type="project" value="InterPro"/>
</dbReference>
<keyword evidence="1" id="KW-0479">Metal-binding</keyword>
<dbReference type="SMART" id="SM00316">
    <property type="entry name" value="S1"/>
    <property type="match status" value="1"/>
</dbReference>
<dbReference type="SUPFAM" id="SSF57938">
    <property type="entry name" value="DnaJ/Hsp40 cysteine-rich domain"/>
    <property type="match status" value="1"/>
</dbReference>
<dbReference type="GO" id="GO:0004527">
    <property type="term" value="F:exonuclease activity"/>
    <property type="evidence" value="ECO:0007669"/>
    <property type="project" value="UniProtKB-KW"/>
</dbReference>
<dbReference type="Gene3D" id="2.40.50.140">
    <property type="entry name" value="Nucleic acid-binding proteins"/>
    <property type="match status" value="2"/>
</dbReference>
<evidence type="ECO:0000259" key="2">
    <source>
        <dbReference type="PROSITE" id="PS50126"/>
    </source>
</evidence>
<dbReference type="InterPro" id="IPR012340">
    <property type="entry name" value="NA-bd_OB-fold"/>
</dbReference>
<dbReference type="InterPro" id="IPR003029">
    <property type="entry name" value="S1_domain"/>
</dbReference>
<gene>
    <name evidence="4" type="ORF">ENW66_07340</name>
</gene>
<feature type="domain" description="S1 motif" evidence="2">
    <location>
        <begin position="116"/>
        <end position="199"/>
    </location>
</feature>
<dbReference type="InterPro" id="IPR001667">
    <property type="entry name" value="DDH_dom"/>
</dbReference>
<dbReference type="PROSITE" id="PS51188">
    <property type="entry name" value="ZF_CR"/>
    <property type="match status" value="1"/>
</dbReference>
<evidence type="ECO:0000313" key="4">
    <source>
        <dbReference type="EMBL" id="HFW32742.1"/>
    </source>
</evidence>
<feature type="domain" description="CR-type" evidence="3">
    <location>
        <begin position="1"/>
        <end position="78"/>
    </location>
</feature>
<dbReference type="InterPro" id="IPR038763">
    <property type="entry name" value="DHH_sf"/>
</dbReference>
<dbReference type="InterPro" id="IPR051673">
    <property type="entry name" value="SSDNA_exonuclease_RecJ"/>
</dbReference>
<reference evidence="4" key="1">
    <citation type="journal article" date="2020" name="mSystems">
        <title>Genome- and Community-Level Interaction Insights into Carbon Utilization and Element Cycling Functions of Hydrothermarchaeota in Hydrothermal Sediment.</title>
        <authorList>
            <person name="Zhou Z."/>
            <person name="Liu Y."/>
            <person name="Xu W."/>
            <person name="Pan J."/>
            <person name="Luo Z.H."/>
            <person name="Li M."/>
        </authorList>
    </citation>
    <scope>NUCLEOTIDE SEQUENCE [LARGE SCALE GENOMIC DNA]</scope>
    <source>
        <strain evidence="4">SpSt-87</strain>
    </source>
</reference>
<name>A0A7C3R9W7_ARCFL</name>
<dbReference type="CDD" id="cd04473">
    <property type="entry name" value="S1_RecJ_like"/>
    <property type="match status" value="1"/>
</dbReference>
<dbReference type="GO" id="GO:0008270">
    <property type="term" value="F:zinc ion binding"/>
    <property type="evidence" value="ECO:0007669"/>
    <property type="project" value="UniProtKB-KW"/>
</dbReference>